<evidence type="ECO:0000313" key="2">
    <source>
        <dbReference type="EMBL" id="AQS41500.1"/>
    </source>
</evidence>
<reference evidence="2 3" key="2">
    <citation type="journal article" date="2016" name="Sci. Rep.">
        <title>The genome of Rhizobiales bacteria in predatory ants reveals urease gene functions but no genes for nitrogen fixation.</title>
        <authorList>
            <person name="Neuvonen M.M."/>
            <person name="Tamarit D."/>
            <person name="Naslund K."/>
            <person name="Liebig J."/>
            <person name="Feldhaar H."/>
            <person name="Moran N.A."/>
            <person name="Guy L."/>
            <person name="Andersson S.G."/>
        </authorList>
    </citation>
    <scope>NUCLEOTIDE SEQUENCE [LARGE SCALE GENOMIC DNA]</scope>
    <source>
        <strain evidence="2 3">Hsal</strain>
    </source>
</reference>
<keyword evidence="1" id="KW-0732">Signal</keyword>
<sequence length="165" mass="17591">MKKVLLAIGMLAVSINNAVAGFNNWDYEMENNPFSGGIKIYSINMTSIRSGVAILCDSSEKAIKIRSIPGFVYDSSLDYVTPEIKIAIDGDIILIGLEGRTGSVGDNLAMSEAKLEGDDARIFLTAFKKAARQVAIENGISTGPILLTARGSTKTGQALEKCLSN</sequence>
<accession>A0A1U9JUH3</accession>
<proteinExistence type="predicted"/>
<reference evidence="2 3" key="1">
    <citation type="journal article" date="2010" name="Science">
        <title>Genomic comparison of the ants Camponotus floridanus and Harpegnathos saltator.</title>
        <authorList>
            <person name="Bonasio R."/>
            <person name="Zhang G."/>
            <person name="Ye C."/>
            <person name="Mutti N.S."/>
            <person name="Fang X."/>
            <person name="Qin N."/>
            <person name="Donahue G."/>
            <person name="Yang P."/>
            <person name="Li Q."/>
            <person name="Li C."/>
            <person name="Zhang P."/>
            <person name="Huang Z."/>
            <person name="Berger S.L."/>
            <person name="Reinberg D."/>
            <person name="Wang J."/>
            <person name="Liebig J."/>
        </authorList>
    </citation>
    <scope>NUCLEOTIDE SEQUENCE [LARGE SCALE GENOMIC DNA]</scope>
    <source>
        <strain evidence="2 3">Hsal</strain>
    </source>
</reference>
<evidence type="ECO:0000256" key="1">
    <source>
        <dbReference type="SAM" id="SignalP"/>
    </source>
</evidence>
<feature type="signal peptide" evidence="1">
    <location>
        <begin position="1"/>
        <end position="20"/>
    </location>
</feature>
<feature type="chain" id="PRO_5013387256" evidence="1">
    <location>
        <begin position="21"/>
        <end position="165"/>
    </location>
</feature>
<dbReference type="STRING" id="1902579.BHV28_08010"/>
<gene>
    <name evidence="2" type="ORF">BHV28_08010</name>
</gene>
<name>A0A1U9JUH3_9HYPH</name>
<evidence type="ECO:0000313" key="3">
    <source>
        <dbReference type="Proteomes" id="UP000188912"/>
    </source>
</evidence>
<keyword evidence="3" id="KW-1185">Reference proteome</keyword>
<organism evidence="2 3">
    <name type="scientific">Candidatus Tokpelaia hoelldobleri</name>
    <dbReference type="NCBI Taxonomy" id="1902579"/>
    <lineage>
        <taxon>Bacteria</taxon>
        <taxon>Pseudomonadati</taxon>
        <taxon>Pseudomonadota</taxon>
        <taxon>Alphaproteobacteria</taxon>
        <taxon>Hyphomicrobiales</taxon>
        <taxon>Candidatus Tokpelaia</taxon>
    </lineage>
</organism>
<dbReference type="KEGG" id="thd:BHV28_08010"/>
<protein>
    <submittedName>
        <fullName evidence="2">Uncharacterized protein</fullName>
    </submittedName>
</protein>
<dbReference type="Proteomes" id="UP000188912">
    <property type="component" value="Chromosome"/>
</dbReference>
<dbReference type="AlphaFoldDB" id="A0A1U9JUH3"/>
<dbReference type="EMBL" id="CP017315">
    <property type="protein sequence ID" value="AQS41500.1"/>
    <property type="molecule type" value="Genomic_DNA"/>
</dbReference>